<sequence>MNGTNRACVTTTADRSEHARNVYTKCDAGNSKGAMTINLYIHLSDGIVFGVNE</sequence>
<proteinExistence type="predicted"/>
<name>A0ABN6M3G8_9BACT</name>
<dbReference type="EMBL" id="AP025516">
    <property type="protein sequence ID" value="BDD86559.1"/>
    <property type="molecule type" value="Genomic_DNA"/>
</dbReference>
<keyword evidence="2" id="KW-1185">Reference proteome</keyword>
<protein>
    <submittedName>
        <fullName evidence="1">Uncharacterized protein</fullName>
    </submittedName>
</protein>
<organism evidence="1 2">
    <name type="scientific">Desulfofustis limnaeus</name>
    <dbReference type="NCBI Taxonomy" id="2740163"/>
    <lineage>
        <taxon>Bacteria</taxon>
        <taxon>Pseudomonadati</taxon>
        <taxon>Thermodesulfobacteriota</taxon>
        <taxon>Desulfobulbia</taxon>
        <taxon>Desulfobulbales</taxon>
        <taxon>Desulfocapsaceae</taxon>
        <taxon>Desulfofustis</taxon>
    </lineage>
</organism>
<evidence type="ECO:0000313" key="2">
    <source>
        <dbReference type="Proteomes" id="UP000830055"/>
    </source>
</evidence>
<reference evidence="1 2" key="1">
    <citation type="submission" date="2022-01" db="EMBL/GenBank/DDBJ databases">
        <title>Desulfofustis limnae sp. nov., a novel mesophilic sulfate-reducing bacterium isolated from marsh soil.</title>
        <authorList>
            <person name="Watanabe M."/>
            <person name="Takahashi A."/>
            <person name="Kojima H."/>
            <person name="Fukui M."/>
        </authorList>
    </citation>
    <scope>NUCLEOTIDE SEQUENCE [LARGE SCALE GENOMIC DNA]</scope>
    <source>
        <strain evidence="1 2">PPLL</strain>
    </source>
</reference>
<dbReference type="Proteomes" id="UP000830055">
    <property type="component" value="Chromosome"/>
</dbReference>
<evidence type="ECO:0000313" key="1">
    <source>
        <dbReference type="EMBL" id="BDD86559.1"/>
    </source>
</evidence>
<accession>A0ABN6M3G8</accession>
<gene>
    <name evidence="1" type="ORF">DPPLL_09240</name>
</gene>